<dbReference type="InterPro" id="IPR006016">
    <property type="entry name" value="UspA"/>
</dbReference>
<dbReference type="PRINTS" id="PR01438">
    <property type="entry name" value="UNVRSLSTRESS"/>
</dbReference>
<dbReference type="InParanoid" id="A9A3H6"/>
<dbReference type="Gene3D" id="3.40.50.620">
    <property type="entry name" value="HUPs"/>
    <property type="match status" value="1"/>
</dbReference>
<dbReference type="EMBL" id="CP000866">
    <property type="protein sequence ID" value="ABX12908.1"/>
    <property type="molecule type" value="Genomic_DNA"/>
</dbReference>
<evidence type="ECO:0000256" key="1">
    <source>
        <dbReference type="ARBA" id="ARBA00008791"/>
    </source>
</evidence>
<proteinExistence type="inferred from homology"/>
<dbReference type="STRING" id="436308.Nmar_1012"/>
<dbReference type="Proteomes" id="UP000000792">
    <property type="component" value="Chromosome"/>
</dbReference>
<dbReference type="SUPFAM" id="SSF52402">
    <property type="entry name" value="Adenine nucleotide alpha hydrolases-like"/>
    <property type="match status" value="1"/>
</dbReference>
<organism evidence="4 5">
    <name type="scientific">Nitrosopumilus maritimus (strain SCM1)</name>
    <dbReference type="NCBI Taxonomy" id="436308"/>
    <lineage>
        <taxon>Archaea</taxon>
        <taxon>Nitrososphaerota</taxon>
        <taxon>Nitrososphaeria</taxon>
        <taxon>Nitrosopumilales</taxon>
        <taxon>Nitrosopumilaceae</taxon>
        <taxon>Nitrosopumilus</taxon>
    </lineage>
</organism>
<dbReference type="Pfam" id="PF00582">
    <property type="entry name" value="Usp"/>
    <property type="match status" value="1"/>
</dbReference>
<dbReference type="HOGENOM" id="CLU_049301_16_2_2"/>
<dbReference type="AlphaFoldDB" id="A9A3H6"/>
<comment type="similarity">
    <text evidence="1">Belongs to the universal stress protein A family.</text>
</comment>
<evidence type="ECO:0000313" key="5">
    <source>
        <dbReference type="Proteomes" id="UP000000792"/>
    </source>
</evidence>
<dbReference type="OrthoDB" id="105697at2157"/>
<gene>
    <name evidence="4" type="ordered locus">Nmar_1012</name>
</gene>
<dbReference type="KEGG" id="nmr:Nmar_1012"/>
<dbReference type="InterPro" id="IPR014729">
    <property type="entry name" value="Rossmann-like_a/b/a_fold"/>
</dbReference>
<dbReference type="EnsemblBacteria" id="ABX12908">
    <property type="protein sequence ID" value="ABX12908"/>
    <property type="gene ID" value="Nmar_1012"/>
</dbReference>
<dbReference type="CDD" id="cd00293">
    <property type="entry name" value="USP-like"/>
    <property type="match status" value="1"/>
</dbReference>
<name>A9A3H6_NITMS</name>
<dbReference type="PANTHER" id="PTHR46268">
    <property type="entry name" value="STRESS RESPONSE PROTEIN NHAX"/>
    <property type="match status" value="1"/>
</dbReference>
<evidence type="ECO:0000256" key="2">
    <source>
        <dbReference type="SAM" id="Coils"/>
    </source>
</evidence>
<evidence type="ECO:0000313" key="4">
    <source>
        <dbReference type="EMBL" id="ABX12908.1"/>
    </source>
</evidence>
<dbReference type="PANTHER" id="PTHR46268:SF6">
    <property type="entry name" value="UNIVERSAL STRESS PROTEIN UP12"/>
    <property type="match status" value="1"/>
</dbReference>
<protein>
    <submittedName>
        <fullName evidence="4">UspA domain protein</fullName>
    </submittedName>
</protein>
<keyword evidence="2" id="KW-0175">Coiled coil</keyword>
<feature type="domain" description="UspA" evidence="3">
    <location>
        <begin position="1"/>
        <end position="151"/>
    </location>
</feature>
<dbReference type="RefSeq" id="WP_012215395.1">
    <property type="nucleotide sequence ID" value="NC_010085.1"/>
</dbReference>
<sequence>MYKAILVPHAGTPAGDNALKHAIHAAKNSSAKIIILHIIEEIQRPPISFGLAESEREKIFDSIKDANESIRQEMEKVMEKLSQQCNDESIETKVKVEMGDAAEIILDTIQNENIDLVVMAKRRKLKGVKKLLSLGSVSRKVVENVTCPVILLDVDNT</sequence>
<dbReference type="InterPro" id="IPR006015">
    <property type="entry name" value="Universal_stress_UspA"/>
</dbReference>
<accession>A9A3H6</accession>
<dbReference type="eggNOG" id="arCOG02053">
    <property type="taxonomic scope" value="Archaea"/>
</dbReference>
<reference evidence="4 5" key="1">
    <citation type="journal article" date="2010" name="Proc. Natl. Acad. Sci. U.S.A.">
        <title>Nitrosopumilus maritimus genome reveals unique mechanisms for nitrification and autotrophy in globally distributed marine crenarchaea.</title>
        <authorList>
            <person name="Walker C.B."/>
            <person name="de la Torre J.R."/>
            <person name="Klotz M.G."/>
            <person name="Urakawa H."/>
            <person name="Pinel N."/>
            <person name="Arp D.J."/>
            <person name="Brochier-Armanet C."/>
            <person name="Chain P.S."/>
            <person name="Chan P.P."/>
            <person name="Gollabgir A."/>
            <person name="Hemp J."/>
            <person name="Hugler M."/>
            <person name="Karr E.A."/>
            <person name="Konneke M."/>
            <person name="Shin M."/>
            <person name="Lawton T.J."/>
            <person name="Lowe T."/>
            <person name="Martens-Habbena W."/>
            <person name="Sayavedra-Soto L.A."/>
            <person name="Lang D."/>
            <person name="Sievert S.M."/>
            <person name="Rosenzweig A.C."/>
            <person name="Manning G."/>
            <person name="Stahl D.A."/>
        </authorList>
    </citation>
    <scope>NUCLEOTIDE SEQUENCE [LARGE SCALE GENOMIC DNA]</scope>
    <source>
        <strain evidence="4 5">SCM1</strain>
    </source>
</reference>
<dbReference type="GeneID" id="5774766"/>
<feature type="coiled-coil region" evidence="2">
    <location>
        <begin position="60"/>
        <end position="91"/>
    </location>
</feature>
<evidence type="ECO:0000259" key="3">
    <source>
        <dbReference type="Pfam" id="PF00582"/>
    </source>
</evidence>
<keyword evidence="5" id="KW-1185">Reference proteome</keyword>